<evidence type="ECO:0008006" key="4">
    <source>
        <dbReference type="Google" id="ProtNLM"/>
    </source>
</evidence>
<feature type="region of interest" description="Disordered" evidence="1">
    <location>
        <begin position="381"/>
        <end position="404"/>
    </location>
</feature>
<gene>
    <name evidence="2" type="ORF">KI387_030801</name>
</gene>
<evidence type="ECO:0000313" key="3">
    <source>
        <dbReference type="Proteomes" id="UP000824469"/>
    </source>
</evidence>
<reference evidence="2 3" key="1">
    <citation type="journal article" date="2021" name="Nat. Plants">
        <title>The Taxus genome provides insights into paclitaxel biosynthesis.</title>
        <authorList>
            <person name="Xiong X."/>
            <person name="Gou J."/>
            <person name="Liao Q."/>
            <person name="Li Y."/>
            <person name="Zhou Q."/>
            <person name="Bi G."/>
            <person name="Li C."/>
            <person name="Du R."/>
            <person name="Wang X."/>
            <person name="Sun T."/>
            <person name="Guo L."/>
            <person name="Liang H."/>
            <person name="Lu P."/>
            <person name="Wu Y."/>
            <person name="Zhang Z."/>
            <person name="Ro D.K."/>
            <person name="Shang Y."/>
            <person name="Huang S."/>
            <person name="Yan J."/>
        </authorList>
    </citation>
    <scope>NUCLEOTIDE SEQUENCE [LARGE SCALE GENOMIC DNA]</scope>
    <source>
        <strain evidence="2">Ta-2019</strain>
    </source>
</reference>
<dbReference type="Proteomes" id="UP000824469">
    <property type="component" value="Unassembled WGS sequence"/>
</dbReference>
<sequence>MLGYSRRLPSDVVATILAALLCCFRRKFCEHWQTSVAGLVESMVQTHTFPCILFEEICTPHRDNRMTMMPFLHPVQYIAHQVSLSSLALVGVEWLYCKKPIQVHNNVEERAYDNDDSDTHNEEEDTYMGDTTSQLNEDGVNEFLQDFYTYAEEVDDSPLTQLARTPLYPNANLSVLATLMLFLNLKVMHGMTNTCFTDILRIVEVIKQIHALESTLLESTGLAAPEQEENGMPPDVPNGEATVTPTTATISTVNTKGKKEVTILLTSDGNVLKDEMGSKFFQFLFHRAECLFGNTIQVDWRKQANSKKDELFEDVIKEFGNPGFNKDFIMDYARKFIHSKRDKIRSKLTNDLRYPRPAWITNQTTWDELIKDAKFKRKSFKNPNYMPSAREGGKRRLRDTTKATQARLSSIGSHKLGSGGYNSIRGSLVHHFRKEASDEDLKYALMHGSQGLRQHMIDRGEKLVIEHESEDVQQSNSLKGATDSEHEDATEGCDDFVAGQNESIDLLGTHLENNPEIQQTRVQDDYHVAPSIIVPRQKRTKKNRHFSYPAK</sequence>
<proteinExistence type="predicted"/>
<protein>
    <recommendedName>
        <fullName evidence="4">Transposase</fullName>
    </recommendedName>
</protein>
<accession>A0AA38CLS2</accession>
<feature type="region of interest" description="Disordered" evidence="1">
    <location>
        <begin position="469"/>
        <end position="491"/>
    </location>
</feature>
<feature type="compositionally biased region" description="Basic and acidic residues" evidence="1">
    <location>
        <begin position="391"/>
        <end position="401"/>
    </location>
</feature>
<organism evidence="2 3">
    <name type="scientific">Taxus chinensis</name>
    <name type="common">Chinese yew</name>
    <name type="synonym">Taxus wallichiana var. chinensis</name>
    <dbReference type="NCBI Taxonomy" id="29808"/>
    <lineage>
        <taxon>Eukaryota</taxon>
        <taxon>Viridiplantae</taxon>
        <taxon>Streptophyta</taxon>
        <taxon>Embryophyta</taxon>
        <taxon>Tracheophyta</taxon>
        <taxon>Spermatophyta</taxon>
        <taxon>Pinopsida</taxon>
        <taxon>Pinidae</taxon>
        <taxon>Conifers II</taxon>
        <taxon>Cupressales</taxon>
        <taxon>Taxaceae</taxon>
        <taxon>Taxus</taxon>
    </lineage>
</organism>
<name>A0AA38CLS2_TAXCH</name>
<keyword evidence="3" id="KW-1185">Reference proteome</keyword>
<evidence type="ECO:0000256" key="1">
    <source>
        <dbReference type="SAM" id="MobiDB-lite"/>
    </source>
</evidence>
<dbReference type="EMBL" id="JAHRHJ020000010">
    <property type="protein sequence ID" value="KAH9299119.1"/>
    <property type="molecule type" value="Genomic_DNA"/>
</dbReference>
<evidence type="ECO:0000313" key="2">
    <source>
        <dbReference type="EMBL" id="KAH9299119.1"/>
    </source>
</evidence>
<dbReference type="AlphaFoldDB" id="A0AA38CLS2"/>
<comment type="caution">
    <text evidence="2">The sequence shown here is derived from an EMBL/GenBank/DDBJ whole genome shotgun (WGS) entry which is preliminary data.</text>
</comment>